<dbReference type="Proteomes" id="UP000076038">
    <property type="component" value="Chromosome"/>
</dbReference>
<keyword evidence="2" id="KW-1185">Reference proteome</keyword>
<dbReference type="KEGG" id="rhs:A3Q41_03736"/>
<protein>
    <recommendedName>
        <fullName evidence="3">DUF3046 domain-containing protein</fullName>
    </recommendedName>
</protein>
<sequence length="63" mass="7239">MRLTEFRELLTEEFGSVRGNSLLADHVLSGIGRTGAQAIEDGVDPREVWRSICYEFDVPKERW</sequence>
<evidence type="ECO:0000313" key="2">
    <source>
        <dbReference type="Proteomes" id="UP000076038"/>
    </source>
</evidence>
<dbReference type="GeneID" id="93553895"/>
<evidence type="ECO:0008006" key="3">
    <source>
        <dbReference type="Google" id="ProtNLM"/>
    </source>
</evidence>
<name>A0A143QR83_RHOFA</name>
<dbReference type="EMBL" id="CP015220">
    <property type="protein sequence ID" value="AMY25022.1"/>
    <property type="molecule type" value="Genomic_DNA"/>
</dbReference>
<dbReference type="OrthoDB" id="3215033at2"/>
<evidence type="ECO:0000313" key="1">
    <source>
        <dbReference type="EMBL" id="AMY25022.1"/>
    </source>
</evidence>
<dbReference type="AlphaFoldDB" id="A0A143QR83"/>
<dbReference type="RefSeq" id="WP_027496833.1">
    <property type="nucleotide sequence ID" value="NZ_CAKKLU010000004.1"/>
</dbReference>
<proteinExistence type="predicted"/>
<gene>
    <name evidence="1" type="ORF">A3Q41_03736</name>
</gene>
<accession>A0A143QR83</accession>
<reference evidence="2" key="2">
    <citation type="submission" date="2016-04" db="EMBL/GenBank/DDBJ databases">
        <title>Complete Genome and Plasmid Sequences for Rhodococcus fascians D188 and Draft Sequences for Rhodococcus spp. Isolates PBTS 1 and PBTS 2.</title>
        <authorList>
            <person name="Stamer R."/>
            <person name="Vereecke D."/>
            <person name="Zhang Y."/>
            <person name="Schilkey F."/>
            <person name="Devitt N."/>
            <person name="Randall J."/>
        </authorList>
    </citation>
    <scope>NUCLEOTIDE SEQUENCE [LARGE SCALE GENOMIC DNA]</scope>
    <source>
        <strain evidence="2">PBTS2</strain>
    </source>
</reference>
<accession>A0A260TG78</accession>
<reference evidence="1 2" key="1">
    <citation type="journal article" date="2016" name="Genome Announc.">
        <title>Complete Genome and Plasmid Sequences for Rhodococcus fascians D188 and Draft Sequences for Rhodococcus Isolates PBTS 1 and PBTS 2.</title>
        <authorList>
            <person name="Stamler R.A."/>
            <person name="Vereecke D."/>
            <person name="Zhang Y."/>
            <person name="Schilkey F."/>
            <person name="Devitt N."/>
            <person name="Randall J.J."/>
        </authorList>
    </citation>
    <scope>NUCLEOTIDE SEQUENCE [LARGE SCALE GENOMIC DNA]</scope>
    <source>
        <strain evidence="1 2">PBTS2</strain>
    </source>
</reference>
<organism evidence="1 2">
    <name type="scientific">Rhodococcoides fascians</name>
    <name type="common">Rhodococcus fascians</name>
    <dbReference type="NCBI Taxonomy" id="1828"/>
    <lineage>
        <taxon>Bacteria</taxon>
        <taxon>Bacillati</taxon>
        <taxon>Actinomycetota</taxon>
        <taxon>Actinomycetes</taxon>
        <taxon>Mycobacteriales</taxon>
        <taxon>Nocardiaceae</taxon>
        <taxon>Rhodococcoides</taxon>
    </lineage>
</organism>
<dbReference type="InterPro" id="IPR021408">
    <property type="entry name" value="DUF3046"/>
</dbReference>
<dbReference type="Pfam" id="PF11248">
    <property type="entry name" value="DUF3046"/>
    <property type="match status" value="1"/>
</dbReference>
<dbReference type="PATRIC" id="fig|1653479.3.peg.3789"/>